<organism evidence="1">
    <name type="scientific">Trypanosoma vivax (strain Y486)</name>
    <dbReference type="NCBI Taxonomy" id="1055687"/>
    <lineage>
        <taxon>Eukaryota</taxon>
        <taxon>Discoba</taxon>
        <taxon>Euglenozoa</taxon>
        <taxon>Kinetoplastea</taxon>
        <taxon>Metakinetoplastina</taxon>
        <taxon>Trypanosomatida</taxon>
        <taxon>Trypanosomatidae</taxon>
        <taxon>Trypanosoma</taxon>
        <taxon>Duttonella</taxon>
    </lineage>
</organism>
<reference evidence="1" key="1">
    <citation type="journal article" date="2012" name="Proc. Natl. Acad. Sci. U.S.A.">
        <title>Antigenic diversity is generated by distinct evolutionary mechanisms in African trypanosome species.</title>
        <authorList>
            <person name="Jackson A.P."/>
            <person name="Berry A."/>
            <person name="Aslett M."/>
            <person name="Allison H.C."/>
            <person name="Burton P."/>
            <person name="Vavrova-Anderson J."/>
            <person name="Brown R."/>
            <person name="Browne H."/>
            <person name="Corton N."/>
            <person name="Hauser H."/>
            <person name="Gamble J."/>
            <person name="Gilderthorp R."/>
            <person name="Marcello L."/>
            <person name="McQuillan J."/>
            <person name="Otto T.D."/>
            <person name="Quail M.A."/>
            <person name="Sanders M.J."/>
            <person name="van Tonder A."/>
            <person name="Ginger M.L."/>
            <person name="Field M.C."/>
            <person name="Barry J.D."/>
            <person name="Hertz-Fowler C."/>
            <person name="Berriman M."/>
        </authorList>
    </citation>
    <scope>NUCLEOTIDE SEQUENCE</scope>
    <source>
        <strain evidence="1">Y486</strain>
    </source>
</reference>
<gene>
    <name evidence="1" type="ORF">TVY486_1115980</name>
</gene>
<dbReference type="VEuPathDB" id="TriTrypDB:TvY486_1115980"/>
<name>G0U931_TRYVY</name>
<evidence type="ECO:0000313" key="1">
    <source>
        <dbReference type="EMBL" id="CCC54114.1"/>
    </source>
</evidence>
<dbReference type="EMBL" id="HE573027">
    <property type="protein sequence ID" value="CCC54114.1"/>
    <property type="molecule type" value="Genomic_DNA"/>
</dbReference>
<accession>G0U931</accession>
<proteinExistence type="predicted"/>
<protein>
    <submittedName>
        <fullName evidence="1">Uncharacterized protein</fullName>
    </submittedName>
</protein>
<sequence length="101" mass="11267">MVTRCPHSGMCFFKMHTGPCLCSASTNGHSQKEKENNKIIIGSLTDASDREKCDEWRCVIASLFRPPSQGAVFSLHHSHAFCWKAFPPSQTTHAMFAIARL</sequence>
<dbReference type="AlphaFoldDB" id="G0U931"/>